<dbReference type="Gene3D" id="1.20.1110.10">
    <property type="entry name" value="Calcium-transporting ATPase, transmembrane domain"/>
    <property type="match status" value="1"/>
</dbReference>
<dbReference type="Proteomes" id="UP000736787">
    <property type="component" value="Unassembled WGS sequence"/>
</dbReference>
<keyword evidence="4" id="KW-0472">Membrane</keyword>
<evidence type="ECO:0000256" key="3">
    <source>
        <dbReference type="SAM" id="MobiDB-lite"/>
    </source>
</evidence>
<feature type="transmembrane region" description="Helical" evidence="4">
    <location>
        <begin position="109"/>
        <end position="130"/>
    </location>
</feature>
<dbReference type="PANTHER" id="PTHR43294">
    <property type="entry name" value="SODIUM/POTASSIUM-TRANSPORTING ATPASE SUBUNIT ALPHA"/>
    <property type="match status" value="1"/>
</dbReference>
<evidence type="ECO:0000313" key="9">
    <source>
        <dbReference type="EMBL" id="KAG3207562.1"/>
    </source>
</evidence>
<keyword evidence="2" id="KW-1003">Cell membrane</keyword>
<proteinExistence type="predicted"/>
<dbReference type="GO" id="GO:0036376">
    <property type="term" value="P:sodium ion export across plasma membrane"/>
    <property type="evidence" value="ECO:0007669"/>
    <property type="project" value="TreeGrafter"/>
</dbReference>
<dbReference type="InterPro" id="IPR001757">
    <property type="entry name" value="P_typ_ATPase"/>
</dbReference>
<dbReference type="InterPro" id="IPR059000">
    <property type="entry name" value="ATPase_P-type_domA"/>
</dbReference>
<dbReference type="GO" id="GO:0030007">
    <property type="term" value="P:intracellular potassium ion homeostasis"/>
    <property type="evidence" value="ECO:0007669"/>
    <property type="project" value="TreeGrafter"/>
</dbReference>
<reference evidence="6" key="1">
    <citation type="submission" date="2018-10" db="EMBL/GenBank/DDBJ databases">
        <title>Effector identification in a new, highly contiguous assembly of the strawberry crown rot pathogen Phytophthora cactorum.</title>
        <authorList>
            <person name="Armitage A.D."/>
            <person name="Nellist C.F."/>
            <person name="Bates H."/>
            <person name="Vickerstaff R.J."/>
            <person name="Harrison R.J."/>
        </authorList>
    </citation>
    <scope>NUCLEOTIDE SEQUENCE</scope>
    <source>
        <strain evidence="6">4032</strain>
        <strain evidence="7">4040</strain>
        <strain evidence="8">P415</strain>
        <strain evidence="9">P421</strain>
    </source>
</reference>
<dbReference type="AlphaFoldDB" id="A0A8T1JQA5"/>
<dbReference type="Gene3D" id="2.70.150.10">
    <property type="entry name" value="Calcium-transporting ATPase, cytoplasmic transduction domain A"/>
    <property type="match status" value="1"/>
</dbReference>
<dbReference type="GO" id="GO:1902600">
    <property type="term" value="P:proton transmembrane transport"/>
    <property type="evidence" value="ECO:0007669"/>
    <property type="project" value="TreeGrafter"/>
</dbReference>
<dbReference type="InterPro" id="IPR023298">
    <property type="entry name" value="ATPase_P-typ_TM_dom_sf"/>
</dbReference>
<dbReference type="GO" id="GO:0005886">
    <property type="term" value="C:plasma membrane"/>
    <property type="evidence" value="ECO:0007669"/>
    <property type="project" value="UniProtKB-SubCell"/>
</dbReference>
<gene>
    <name evidence="6" type="ORF">PC115_g16405</name>
    <name evidence="7" type="ORF">PC117_g21838</name>
    <name evidence="8" type="ORF">PC118_g21946</name>
    <name evidence="9" type="ORF">PC129_g21399</name>
</gene>
<dbReference type="SUPFAM" id="SSF81653">
    <property type="entry name" value="Calcium ATPase, transduction domain A"/>
    <property type="match status" value="1"/>
</dbReference>
<feature type="domain" description="P-type ATPase A" evidence="5">
    <location>
        <begin position="145"/>
        <end position="256"/>
    </location>
</feature>
<evidence type="ECO:0000256" key="2">
    <source>
        <dbReference type="ARBA" id="ARBA00022475"/>
    </source>
</evidence>
<comment type="caution">
    <text evidence="6">The sequence shown here is derived from an EMBL/GenBank/DDBJ whole genome shotgun (WGS) entry which is preliminary data.</text>
</comment>
<keyword evidence="4" id="KW-1133">Transmembrane helix</keyword>
<evidence type="ECO:0000313" key="7">
    <source>
        <dbReference type="EMBL" id="KAG2900986.1"/>
    </source>
</evidence>
<dbReference type="GO" id="GO:1990573">
    <property type="term" value="P:potassium ion import across plasma membrane"/>
    <property type="evidence" value="ECO:0007669"/>
    <property type="project" value="TreeGrafter"/>
</dbReference>
<feature type="transmembrane region" description="Helical" evidence="4">
    <location>
        <begin position="82"/>
        <end position="103"/>
    </location>
</feature>
<dbReference type="Proteomes" id="UP000697107">
    <property type="component" value="Unassembled WGS sequence"/>
</dbReference>
<accession>A0A8T1JQA5</accession>
<dbReference type="Proteomes" id="UP000774804">
    <property type="component" value="Unassembled WGS sequence"/>
</dbReference>
<dbReference type="EMBL" id="RCMI01000715">
    <property type="protein sequence ID" value="KAG2899874.1"/>
    <property type="molecule type" value="Genomic_DNA"/>
</dbReference>
<dbReference type="GO" id="GO:0005524">
    <property type="term" value="F:ATP binding"/>
    <property type="evidence" value="ECO:0007669"/>
    <property type="project" value="InterPro"/>
</dbReference>
<comment type="subcellular location">
    <subcellularLocation>
        <location evidence="1">Cell membrane</location>
        <topology evidence="1">Multi-pass membrane protein</topology>
    </subcellularLocation>
</comment>
<dbReference type="PANTHER" id="PTHR43294:SF21">
    <property type="entry name" value="CATION TRANSPORTING ATPASE"/>
    <property type="match status" value="1"/>
</dbReference>
<dbReference type="EMBL" id="RCMK01001137">
    <property type="protein sequence ID" value="KAG2900986.1"/>
    <property type="molecule type" value="Genomic_DNA"/>
</dbReference>
<dbReference type="InterPro" id="IPR008250">
    <property type="entry name" value="ATPase_P-typ_transduc_dom_A_sf"/>
</dbReference>
<name>A0A8T1JQA5_9STRA</name>
<protein>
    <recommendedName>
        <fullName evidence="5">P-type ATPase A domain-containing protein</fullName>
    </recommendedName>
</protein>
<dbReference type="GO" id="GO:0006883">
    <property type="term" value="P:intracellular sodium ion homeostasis"/>
    <property type="evidence" value="ECO:0007669"/>
    <property type="project" value="TreeGrafter"/>
</dbReference>
<evidence type="ECO:0000313" key="6">
    <source>
        <dbReference type="EMBL" id="KAG2899874.1"/>
    </source>
</evidence>
<evidence type="ECO:0000256" key="1">
    <source>
        <dbReference type="ARBA" id="ARBA00004651"/>
    </source>
</evidence>
<dbReference type="GO" id="GO:0016887">
    <property type="term" value="F:ATP hydrolysis activity"/>
    <property type="evidence" value="ECO:0007669"/>
    <property type="project" value="InterPro"/>
</dbReference>
<dbReference type="SUPFAM" id="SSF81665">
    <property type="entry name" value="Calcium ATPase, transmembrane domain M"/>
    <property type="match status" value="1"/>
</dbReference>
<dbReference type="GO" id="GO:0005391">
    <property type="term" value="F:P-type sodium:potassium-exchanging transporter activity"/>
    <property type="evidence" value="ECO:0007669"/>
    <property type="project" value="TreeGrafter"/>
</dbReference>
<evidence type="ECO:0000256" key="4">
    <source>
        <dbReference type="SAM" id="Phobius"/>
    </source>
</evidence>
<organism evidence="6 10">
    <name type="scientific">Phytophthora cactorum</name>
    <dbReference type="NCBI Taxonomy" id="29920"/>
    <lineage>
        <taxon>Eukaryota</taxon>
        <taxon>Sar</taxon>
        <taxon>Stramenopiles</taxon>
        <taxon>Oomycota</taxon>
        <taxon>Peronosporomycetes</taxon>
        <taxon>Peronosporales</taxon>
        <taxon>Peronosporaceae</taxon>
        <taxon>Phytophthora</taxon>
    </lineage>
</organism>
<sequence length="280" mass="30694">MIPQSSSADPLQAKLGVPRRSSRGSRGSFALDQIRSESEQYWQAYIKVDELSTREPKNRISASNLEQSQGLKSVDVEEIRKFLNMFMLLLSAAAILSLIAYFINTSTEMNLYLAILLFVVEFGTCTATFLQERSTGKAMDSLKNMLPAQSTVVRDGVSQIIPAEELVVGDLVWVRNGDKVPADLRILQCNNLKVENSSLTGESELIPLTSDVQDHSIAQLECKNIAFNGSLCFDGAALGLVLTIGDKTVLDQIAKLSTSSTLPETICSVKSRLLFVLSRL</sequence>
<dbReference type="Pfam" id="PF00122">
    <property type="entry name" value="E1-E2_ATPase"/>
    <property type="match status" value="1"/>
</dbReference>
<evidence type="ECO:0000259" key="5">
    <source>
        <dbReference type="Pfam" id="PF00122"/>
    </source>
</evidence>
<dbReference type="InterPro" id="IPR050510">
    <property type="entry name" value="Cation_transp_ATPase_P-type"/>
</dbReference>
<feature type="region of interest" description="Disordered" evidence="3">
    <location>
        <begin position="1"/>
        <end position="31"/>
    </location>
</feature>
<dbReference type="Proteomes" id="UP000760860">
    <property type="component" value="Unassembled WGS sequence"/>
</dbReference>
<dbReference type="EMBL" id="RCMV01001706">
    <property type="protein sequence ID" value="KAG3207562.1"/>
    <property type="molecule type" value="Genomic_DNA"/>
</dbReference>
<dbReference type="NCBIfam" id="TIGR01494">
    <property type="entry name" value="ATPase_P-type"/>
    <property type="match status" value="1"/>
</dbReference>
<keyword evidence="4" id="KW-0812">Transmembrane</keyword>
<dbReference type="EMBL" id="RCML01001598">
    <property type="protein sequence ID" value="KAG2961489.1"/>
    <property type="molecule type" value="Genomic_DNA"/>
</dbReference>
<evidence type="ECO:0000313" key="8">
    <source>
        <dbReference type="EMBL" id="KAG2961489.1"/>
    </source>
</evidence>
<evidence type="ECO:0000313" key="10">
    <source>
        <dbReference type="Proteomes" id="UP000774804"/>
    </source>
</evidence>